<dbReference type="EMBL" id="ML145095">
    <property type="protein sequence ID" value="TBU62131.1"/>
    <property type="molecule type" value="Genomic_DNA"/>
</dbReference>
<evidence type="ECO:0000313" key="2">
    <source>
        <dbReference type="Proteomes" id="UP000292082"/>
    </source>
</evidence>
<evidence type="ECO:0008006" key="3">
    <source>
        <dbReference type="Google" id="ProtNLM"/>
    </source>
</evidence>
<sequence length="464" mass="52361">MGTAWEGCELRLHELSIDAWKKALGTLPAEGLSPQEDQLKQHFEEGLKLAEQGLAAVKDRSMPDDRLFSVPNLSEKLPWMRALSMEGVLTANNVLNTCAWPLMNAYKDFSDGVKYMKQLKRTDTGAEGNLNALNLIVNGLLRDQRVFHMDSPDWIENLQLQVEFELAAFDGWPEGGPETIKEEAVKLLKEKGWKATRNALAATIRAWFLRAYFADRSGQSKPVAMQYYNSIVDVLEWGASTWHDVPTSDRGVIFLKTFIRAIKRIRMEAYLTALVEYEAGPENEKPEFSVEELIEMANSMVEETTSNPPKAGDGTPLDKGAWYSFHVFPIADAHATLGAIFMQQGLSAKQEGDAEEAESMLAAAAKFYKKAAEMYPPDDENFPFFLKIAFEADWHRGRPLSETLLLCDRIRKALPAVAKIWEFNPADKLQPHIHQLDEFETRAYTGLLEEKYTMNTPSSDILMN</sequence>
<evidence type="ECO:0000313" key="1">
    <source>
        <dbReference type="EMBL" id="TBU62131.1"/>
    </source>
</evidence>
<proteinExistence type="predicted"/>
<accession>A0A4Q9Q4Y8</accession>
<keyword evidence="2" id="KW-1185">Reference proteome</keyword>
<organism evidence="1 2">
    <name type="scientific">Dichomitus squalens</name>
    <dbReference type="NCBI Taxonomy" id="114155"/>
    <lineage>
        <taxon>Eukaryota</taxon>
        <taxon>Fungi</taxon>
        <taxon>Dikarya</taxon>
        <taxon>Basidiomycota</taxon>
        <taxon>Agaricomycotina</taxon>
        <taxon>Agaricomycetes</taxon>
        <taxon>Polyporales</taxon>
        <taxon>Polyporaceae</taxon>
        <taxon>Dichomitus</taxon>
    </lineage>
</organism>
<gene>
    <name evidence="1" type="ORF">BD310DRAFT_872389</name>
</gene>
<name>A0A4Q9Q4Y8_9APHY</name>
<protein>
    <recommendedName>
        <fullName evidence="3">TPR-like protein</fullName>
    </recommendedName>
</protein>
<dbReference type="AlphaFoldDB" id="A0A4Q9Q4Y8"/>
<dbReference type="Proteomes" id="UP000292082">
    <property type="component" value="Unassembled WGS sequence"/>
</dbReference>
<reference evidence="1 2" key="1">
    <citation type="submission" date="2019-01" db="EMBL/GenBank/DDBJ databases">
        <title>Draft genome sequences of three monokaryotic isolates of the white-rot basidiomycete fungus Dichomitus squalens.</title>
        <authorList>
            <consortium name="DOE Joint Genome Institute"/>
            <person name="Lopez S.C."/>
            <person name="Andreopoulos B."/>
            <person name="Pangilinan J."/>
            <person name="Lipzen A."/>
            <person name="Riley R."/>
            <person name="Ahrendt S."/>
            <person name="Ng V."/>
            <person name="Barry K."/>
            <person name="Daum C."/>
            <person name="Grigoriev I.V."/>
            <person name="Hilden K.S."/>
            <person name="Makela M.R."/>
            <person name="de Vries R.P."/>
        </authorList>
    </citation>
    <scope>NUCLEOTIDE SEQUENCE [LARGE SCALE GENOMIC DNA]</scope>
    <source>
        <strain evidence="1 2">CBS 464.89</strain>
    </source>
</reference>